<dbReference type="PANTHER" id="PTHR42852">
    <property type="entry name" value="THIOL:DISULFIDE INTERCHANGE PROTEIN DSBE"/>
    <property type="match status" value="1"/>
</dbReference>
<sequence length="195" mass="20925">MGIFRSGLIVITLVFLGACANSQSTGTNPESNSTQTTATVEADTTGYKASELTSLKLTNAKTGESFTLSDFAGKTVSVEPMSVTCSSCKKQHKNSKQAYEKLPDSEYIFLSLSIDQGLSDEKLAEFAKSEGFNWKFAVATPEITRVLNAKFGQTAFNTASTPHFIISPNGEISELSTGFTEPDVLVAKLQQVKGQ</sequence>
<organism evidence="3">
    <name type="scientific">Symploca sp. SIO1C4</name>
    <dbReference type="NCBI Taxonomy" id="2607765"/>
    <lineage>
        <taxon>Bacteria</taxon>
        <taxon>Bacillati</taxon>
        <taxon>Cyanobacteriota</taxon>
        <taxon>Cyanophyceae</taxon>
        <taxon>Coleofasciculales</taxon>
        <taxon>Coleofasciculaceae</taxon>
        <taxon>Symploca</taxon>
    </lineage>
</organism>
<reference evidence="3" key="1">
    <citation type="submission" date="2019-11" db="EMBL/GenBank/DDBJ databases">
        <title>Genomic insights into an expanded diversity of filamentous marine cyanobacteria reveals the extraordinary biosynthetic potential of Moorea and Okeania.</title>
        <authorList>
            <person name="Ferreira Leao T."/>
            <person name="Wang M."/>
            <person name="Moss N."/>
            <person name="Da Silva R."/>
            <person name="Sanders J."/>
            <person name="Nurk S."/>
            <person name="Gurevich A."/>
            <person name="Humphrey G."/>
            <person name="Reher R."/>
            <person name="Zhu Q."/>
            <person name="Belda-Ferre P."/>
            <person name="Glukhov E."/>
            <person name="Rex R."/>
            <person name="Dorrestein P.C."/>
            <person name="Knight R."/>
            <person name="Pevzner P."/>
            <person name="Gerwick W.H."/>
            <person name="Gerwick L."/>
        </authorList>
    </citation>
    <scope>NUCLEOTIDE SEQUENCE</scope>
    <source>
        <strain evidence="3">SIO1C4</strain>
    </source>
</reference>
<evidence type="ECO:0000256" key="1">
    <source>
        <dbReference type="SAM" id="SignalP"/>
    </source>
</evidence>
<feature type="signal peptide" evidence="1">
    <location>
        <begin position="1"/>
        <end position="20"/>
    </location>
</feature>
<dbReference type="AlphaFoldDB" id="A0A6B3NN01"/>
<comment type="caution">
    <text evidence="3">The sequence shown here is derived from an EMBL/GenBank/DDBJ whole genome shotgun (WGS) entry which is preliminary data.</text>
</comment>
<name>A0A6B3NN01_9CYAN</name>
<dbReference type="InterPro" id="IPR013740">
    <property type="entry name" value="Redoxin"/>
</dbReference>
<dbReference type="InterPro" id="IPR036249">
    <property type="entry name" value="Thioredoxin-like_sf"/>
</dbReference>
<dbReference type="PANTHER" id="PTHR42852:SF13">
    <property type="entry name" value="PROTEIN DIPZ"/>
    <property type="match status" value="1"/>
</dbReference>
<proteinExistence type="predicted"/>
<protein>
    <submittedName>
        <fullName evidence="3">Redoxin family protein</fullName>
    </submittedName>
</protein>
<feature type="chain" id="PRO_5025393009" evidence="1">
    <location>
        <begin position="21"/>
        <end position="195"/>
    </location>
</feature>
<evidence type="ECO:0000313" key="3">
    <source>
        <dbReference type="EMBL" id="NER30921.1"/>
    </source>
</evidence>
<accession>A0A6B3NN01</accession>
<keyword evidence="1" id="KW-0732">Signal</keyword>
<dbReference type="PROSITE" id="PS51257">
    <property type="entry name" value="PROKAR_LIPOPROTEIN"/>
    <property type="match status" value="1"/>
</dbReference>
<gene>
    <name evidence="3" type="ORF">F6J89_25695</name>
</gene>
<dbReference type="SUPFAM" id="SSF52833">
    <property type="entry name" value="Thioredoxin-like"/>
    <property type="match status" value="1"/>
</dbReference>
<dbReference type="Pfam" id="PF08534">
    <property type="entry name" value="Redoxin"/>
    <property type="match status" value="1"/>
</dbReference>
<dbReference type="Gene3D" id="3.40.30.10">
    <property type="entry name" value="Glutaredoxin"/>
    <property type="match status" value="1"/>
</dbReference>
<dbReference type="GO" id="GO:0016491">
    <property type="term" value="F:oxidoreductase activity"/>
    <property type="evidence" value="ECO:0007669"/>
    <property type="project" value="InterPro"/>
</dbReference>
<dbReference type="InterPro" id="IPR050553">
    <property type="entry name" value="Thioredoxin_ResA/DsbE_sf"/>
</dbReference>
<dbReference type="PROSITE" id="PS51352">
    <property type="entry name" value="THIOREDOXIN_2"/>
    <property type="match status" value="1"/>
</dbReference>
<dbReference type="EMBL" id="JAAHFQ010000675">
    <property type="protein sequence ID" value="NER30921.1"/>
    <property type="molecule type" value="Genomic_DNA"/>
</dbReference>
<feature type="domain" description="Thioredoxin" evidence="2">
    <location>
        <begin position="43"/>
        <end position="194"/>
    </location>
</feature>
<dbReference type="InterPro" id="IPR013766">
    <property type="entry name" value="Thioredoxin_domain"/>
</dbReference>
<evidence type="ECO:0000259" key="2">
    <source>
        <dbReference type="PROSITE" id="PS51352"/>
    </source>
</evidence>